<dbReference type="Pfam" id="PF12244">
    <property type="entry name" value="DUF3606"/>
    <property type="match status" value="1"/>
</dbReference>
<keyword evidence="2" id="KW-1185">Reference proteome</keyword>
<proteinExistence type="predicted"/>
<dbReference type="AlphaFoldDB" id="A0A936ZGZ1"/>
<reference evidence="1" key="1">
    <citation type="submission" date="2021-01" db="EMBL/GenBank/DDBJ databases">
        <title>Ramlibacter sp. strain AW1 16S ribosomal RNA gene Genome sequencing and assembly.</title>
        <authorList>
            <person name="Kang M."/>
        </authorList>
    </citation>
    <scope>NUCLEOTIDE SEQUENCE</scope>
    <source>
        <strain evidence="1">AW1</strain>
    </source>
</reference>
<evidence type="ECO:0000313" key="2">
    <source>
        <dbReference type="Proteomes" id="UP000613011"/>
    </source>
</evidence>
<gene>
    <name evidence="1" type="ORF">JI739_12920</name>
</gene>
<protein>
    <submittedName>
        <fullName evidence="1">DUF3606 domain-containing protein</fullName>
    </submittedName>
</protein>
<evidence type="ECO:0000313" key="1">
    <source>
        <dbReference type="EMBL" id="MBL0421254.1"/>
    </source>
</evidence>
<organism evidence="1 2">
    <name type="scientific">Ramlibacter aurantiacus</name>
    <dbReference type="NCBI Taxonomy" id="2801330"/>
    <lineage>
        <taxon>Bacteria</taxon>
        <taxon>Pseudomonadati</taxon>
        <taxon>Pseudomonadota</taxon>
        <taxon>Betaproteobacteria</taxon>
        <taxon>Burkholderiales</taxon>
        <taxon>Comamonadaceae</taxon>
        <taxon>Ramlibacter</taxon>
    </lineage>
</organism>
<accession>A0A936ZGZ1</accession>
<comment type="caution">
    <text evidence="1">The sequence shown here is derived from an EMBL/GenBank/DDBJ whole genome shotgun (WGS) entry which is preliminary data.</text>
</comment>
<dbReference type="Proteomes" id="UP000613011">
    <property type="component" value="Unassembled WGS sequence"/>
</dbReference>
<name>A0A936ZGZ1_9BURK</name>
<dbReference type="InterPro" id="IPR022037">
    <property type="entry name" value="DUF3606"/>
</dbReference>
<dbReference type="EMBL" id="JAEQNA010000004">
    <property type="protein sequence ID" value="MBL0421254.1"/>
    <property type="molecule type" value="Genomic_DNA"/>
</dbReference>
<sequence>MAFVFEPIPAQRNVIELDNPREVNWWIKRFGCSEEQLRAAVAEVGSSAAKVEQLLDGSDIIVTV</sequence>
<dbReference type="RefSeq" id="WP_201684328.1">
    <property type="nucleotide sequence ID" value="NZ_JAEQNA010000004.1"/>
</dbReference>